<reference evidence="2 3" key="1">
    <citation type="submission" date="2014-08" db="EMBL/GenBank/DDBJ databases">
        <authorList>
            <person name="Moulin Lionel"/>
        </authorList>
    </citation>
    <scope>NUCLEOTIDE SEQUENCE [LARGE SCALE GENOMIC DNA]</scope>
</reference>
<dbReference type="EMBL" id="CCNB01000011">
    <property type="protein sequence ID" value="CDX34846.1"/>
    <property type="molecule type" value="Genomic_DNA"/>
</dbReference>
<dbReference type="AlphaFoldDB" id="A0A090GK57"/>
<accession>A0A090GK57</accession>
<name>A0A090GK57_MESPL</name>
<organism evidence="2 3">
    <name type="scientific">Mesorhizobium plurifarium</name>
    <dbReference type="NCBI Taxonomy" id="69974"/>
    <lineage>
        <taxon>Bacteria</taxon>
        <taxon>Pseudomonadati</taxon>
        <taxon>Pseudomonadota</taxon>
        <taxon>Alphaproteobacteria</taxon>
        <taxon>Hyphomicrobiales</taxon>
        <taxon>Phyllobacteriaceae</taxon>
        <taxon>Mesorhizobium</taxon>
    </lineage>
</organism>
<dbReference type="Proteomes" id="UP000046373">
    <property type="component" value="Unassembled WGS sequence"/>
</dbReference>
<sequence>MLAFPPLTDGGRPDAATGGRADGMPSFGGAHLPLTVSGAVAAVNVRHGHGAPRRPRT</sequence>
<evidence type="ECO:0000313" key="3">
    <source>
        <dbReference type="Proteomes" id="UP000046373"/>
    </source>
</evidence>
<protein>
    <submittedName>
        <fullName evidence="2">Uncharacterized protein</fullName>
    </submittedName>
</protein>
<evidence type="ECO:0000313" key="2">
    <source>
        <dbReference type="EMBL" id="CDX34846.1"/>
    </source>
</evidence>
<feature type="region of interest" description="Disordered" evidence="1">
    <location>
        <begin position="1"/>
        <end position="30"/>
    </location>
</feature>
<proteinExistence type="predicted"/>
<gene>
    <name evidence="2" type="ORF">MPLDJ20_190156</name>
</gene>
<evidence type="ECO:0000256" key="1">
    <source>
        <dbReference type="SAM" id="MobiDB-lite"/>
    </source>
</evidence>